<proteinExistence type="predicted"/>
<evidence type="ECO:0008006" key="4">
    <source>
        <dbReference type="Google" id="ProtNLM"/>
    </source>
</evidence>
<protein>
    <recommendedName>
        <fullName evidence="4">Ankyrin repeat domain-containing protein</fullName>
    </recommendedName>
</protein>
<evidence type="ECO:0000313" key="2">
    <source>
        <dbReference type="EMBL" id="CAG7635933.1"/>
    </source>
</evidence>
<accession>A0ABM8VFT0</accession>
<dbReference type="RefSeq" id="WP_218098529.1">
    <property type="nucleotide sequence ID" value="NZ_CAJVCE010000005.1"/>
</dbReference>
<dbReference type="EMBL" id="CAJVCE010000005">
    <property type="protein sequence ID" value="CAG7635933.1"/>
    <property type="molecule type" value="Genomic_DNA"/>
</dbReference>
<gene>
    <name evidence="2" type="ORF">PAECIP111802_02197</name>
</gene>
<comment type="caution">
    <text evidence="2">The sequence shown here is derived from an EMBL/GenBank/DDBJ whole genome shotgun (WGS) entry which is preliminary data.</text>
</comment>
<dbReference type="Proteomes" id="UP000730618">
    <property type="component" value="Unassembled WGS sequence"/>
</dbReference>
<reference evidence="2 3" key="1">
    <citation type="submission" date="2021-06" db="EMBL/GenBank/DDBJ databases">
        <authorList>
            <person name="Criscuolo A."/>
        </authorList>
    </citation>
    <scope>NUCLEOTIDE SEQUENCE [LARGE SCALE GENOMIC DNA]</scope>
    <source>
        <strain evidence="3">CIP 111802</strain>
    </source>
</reference>
<feature type="repeat" description="ANK" evidence="1">
    <location>
        <begin position="45"/>
        <end position="77"/>
    </location>
</feature>
<organism evidence="2 3">
    <name type="scientific">Paenibacillus allorhizosphaerae</name>
    <dbReference type="NCBI Taxonomy" id="2849866"/>
    <lineage>
        <taxon>Bacteria</taxon>
        <taxon>Bacillati</taxon>
        <taxon>Bacillota</taxon>
        <taxon>Bacilli</taxon>
        <taxon>Bacillales</taxon>
        <taxon>Paenibacillaceae</taxon>
        <taxon>Paenibacillus</taxon>
    </lineage>
</organism>
<evidence type="ECO:0000256" key="1">
    <source>
        <dbReference type="PROSITE-ProRule" id="PRU00023"/>
    </source>
</evidence>
<keyword evidence="1" id="KW-0040">ANK repeat</keyword>
<name>A0ABM8VFT0_9BACL</name>
<sequence>MSGTLQAELVKQFVYNAHSSLDKVTEMLEKEPGLLNAAWDWGNGDWETALGAAAHMGRRDIALYLLDKGARIDVFASAMLGKLEIVKAVLADRPQVIHAPGPHTISLLAHAKAGGDDAAEVVRYLEAFPS</sequence>
<evidence type="ECO:0000313" key="3">
    <source>
        <dbReference type="Proteomes" id="UP000730618"/>
    </source>
</evidence>
<dbReference type="PROSITE" id="PS50088">
    <property type="entry name" value="ANK_REPEAT"/>
    <property type="match status" value="1"/>
</dbReference>
<keyword evidence="3" id="KW-1185">Reference proteome</keyword>
<dbReference type="InterPro" id="IPR002110">
    <property type="entry name" value="Ankyrin_rpt"/>
</dbReference>